<organism evidence="2 3">
    <name type="scientific">Blastomyces gilchristii (strain SLH14081)</name>
    <name type="common">Blastomyces dermatitidis</name>
    <dbReference type="NCBI Taxonomy" id="559298"/>
    <lineage>
        <taxon>Eukaryota</taxon>
        <taxon>Fungi</taxon>
        <taxon>Dikarya</taxon>
        <taxon>Ascomycota</taxon>
        <taxon>Pezizomycotina</taxon>
        <taxon>Eurotiomycetes</taxon>
        <taxon>Eurotiomycetidae</taxon>
        <taxon>Onygenales</taxon>
        <taxon>Ajellomycetaceae</taxon>
        <taxon>Blastomyces</taxon>
    </lineage>
</organism>
<sequence length="169" mass="18165">SSHVDRFTFTDDSELNVESLIKNLKNAIMKELFISCVTESSAFFPVSSVSSSAAPSQSSTPASVSGSLTSATPVSVILTFTTSALSGFAVSAFIISSPHFKKILCRLDESYFSRITSLLNSIKIVITLVSEVILIEDDNITETIFFHSQASLIAFSLFSAEKVMCIPGC</sequence>
<evidence type="ECO:0000313" key="3">
    <source>
        <dbReference type="Proteomes" id="UP000002038"/>
    </source>
</evidence>
<feature type="non-terminal residue" evidence="2">
    <location>
        <position position="1"/>
    </location>
</feature>
<keyword evidence="3" id="KW-1185">Reference proteome</keyword>
<proteinExistence type="predicted"/>
<evidence type="ECO:0000256" key="1">
    <source>
        <dbReference type="SAM" id="Phobius"/>
    </source>
</evidence>
<dbReference type="KEGG" id="bgh:BDBG_17917"/>
<dbReference type="GeneID" id="42529450"/>
<dbReference type="EMBL" id="GG657478">
    <property type="protein sequence ID" value="OAT13805.1"/>
    <property type="molecule type" value="Genomic_DNA"/>
</dbReference>
<accession>A0A179V0H4</accession>
<feature type="non-terminal residue" evidence="2">
    <location>
        <position position="169"/>
    </location>
</feature>
<dbReference type="VEuPathDB" id="FungiDB:BDBG_17917"/>
<name>A0A179V0H4_BLAGS</name>
<evidence type="ECO:0000313" key="2">
    <source>
        <dbReference type="EMBL" id="OAT13805.1"/>
    </source>
</evidence>
<keyword evidence="1" id="KW-0812">Transmembrane</keyword>
<feature type="transmembrane region" description="Helical" evidence="1">
    <location>
        <begin position="74"/>
        <end position="96"/>
    </location>
</feature>
<keyword evidence="1" id="KW-0472">Membrane</keyword>
<gene>
    <name evidence="2" type="ORF">BDBG_17917</name>
</gene>
<protein>
    <submittedName>
        <fullName evidence="2">Uncharacterized protein</fullName>
    </submittedName>
</protein>
<reference evidence="3" key="1">
    <citation type="journal article" date="2015" name="PLoS Genet.">
        <title>The dynamic genome and transcriptome of the human fungal pathogen Blastomyces and close relative Emmonsia.</title>
        <authorList>
            <person name="Munoz J.F."/>
            <person name="Gauthier G.M."/>
            <person name="Desjardins C.A."/>
            <person name="Gallo J.E."/>
            <person name="Holder J."/>
            <person name="Sullivan T.D."/>
            <person name="Marty A.J."/>
            <person name="Carmen J.C."/>
            <person name="Chen Z."/>
            <person name="Ding L."/>
            <person name="Gujja S."/>
            <person name="Magrini V."/>
            <person name="Misas E."/>
            <person name="Mitreva M."/>
            <person name="Priest M."/>
            <person name="Saif S."/>
            <person name="Whiston E.A."/>
            <person name="Young S."/>
            <person name="Zeng Q."/>
            <person name="Goldman W.E."/>
            <person name="Mardis E.R."/>
            <person name="Taylor J.W."/>
            <person name="McEwen J.G."/>
            <person name="Clay O.K."/>
            <person name="Klein B.S."/>
            <person name="Cuomo C.A."/>
        </authorList>
    </citation>
    <scope>NUCLEOTIDE SEQUENCE [LARGE SCALE GENOMIC DNA]</scope>
    <source>
        <strain evidence="3">SLH14081</strain>
    </source>
</reference>
<dbReference type="RefSeq" id="XP_031581119.1">
    <property type="nucleotide sequence ID" value="XM_031725536.1"/>
</dbReference>
<keyword evidence="1" id="KW-1133">Transmembrane helix</keyword>
<dbReference type="AlphaFoldDB" id="A0A179V0H4"/>
<dbReference type="Proteomes" id="UP000002038">
    <property type="component" value="Unassembled WGS sequence"/>
</dbReference>